<feature type="compositionally biased region" description="Acidic residues" evidence="1">
    <location>
        <begin position="144"/>
        <end position="167"/>
    </location>
</feature>
<feature type="region of interest" description="Disordered" evidence="1">
    <location>
        <begin position="29"/>
        <end position="167"/>
    </location>
</feature>
<sequence>MSANGTSKPPQSRSRSFLSKLFHLLVPCVSDPEPQQPLELPDTNHTTIEKESPPPQPTPPPPEPEAAPVAPPEPPKLTIDTESRPVTPPAEEVDVVLPPTPETKLLPPEETEGVTSGAVQPPGSKGDSPIHEKAHSSRRNSVADGEDSDGTSYTEEEEIEEVEDDEDRLIFNGGAGIPIGPASIFLSDGVPKPLLPPISPQHAGRKCLVLDLDETLVHSSFKSISQADYVVPVEIEYHWHNVYVIKRPGVDNFLKKMGEIYEVVVFTASLSKYADPVLDKLDIHQVVSHRLFRESCYNHRGNYVKDLSQLGRPIADTIILDNSPASYIFHPNNAVPVSSWFNDPHDTELTDLVPFLSDLSTVEDVRGVLDGAR</sequence>
<dbReference type="GO" id="GO:1904262">
    <property type="term" value="P:negative regulation of TORC1 signaling"/>
    <property type="evidence" value="ECO:0007669"/>
    <property type="project" value="UniProtKB-ARBA"/>
</dbReference>
<dbReference type="PROSITE" id="PS50969">
    <property type="entry name" value="FCP1"/>
    <property type="match status" value="1"/>
</dbReference>
<dbReference type="PANTHER" id="PTHR12210">
    <property type="entry name" value="DULLARD PROTEIN PHOSPHATASE"/>
    <property type="match status" value="1"/>
</dbReference>
<dbReference type="Pfam" id="PF03031">
    <property type="entry name" value="NIF"/>
    <property type="match status" value="1"/>
</dbReference>
<dbReference type="InterPro" id="IPR004274">
    <property type="entry name" value="FCP1_dom"/>
</dbReference>
<comment type="caution">
    <text evidence="3">The sequence shown here is derived from an EMBL/GenBank/DDBJ whole genome shotgun (WGS) entry which is preliminary data.</text>
</comment>
<dbReference type="FunCoup" id="A0A409VFF7">
    <property type="interactions" value="120"/>
</dbReference>
<keyword evidence="4" id="KW-1185">Reference proteome</keyword>
<proteinExistence type="predicted"/>
<dbReference type="InterPro" id="IPR011948">
    <property type="entry name" value="Dullard_phosphatase"/>
</dbReference>
<dbReference type="GO" id="GO:0034198">
    <property type="term" value="P:cellular response to amino acid starvation"/>
    <property type="evidence" value="ECO:0007669"/>
    <property type="project" value="UniProtKB-ARBA"/>
</dbReference>
<evidence type="ECO:0000259" key="2">
    <source>
        <dbReference type="PROSITE" id="PS50969"/>
    </source>
</evidence>
<dbReference type="STRING" id="231916.A0A409VFF7"/>
<evidence type="ECO:0000313" key="3">
    <source>
        <dbReference type="EMBL" id="PPQ64986.1"/>
    </source>
</evidence>
<dbReference type="NCBIfam" id="TIGR02251">
    <property type="entry name" value="HIF-SF_euk"/>
    <property type="match status" value="1"/>
</dbReference>
<evidence type="ECO:0000313" key="4">
    <source>
        <dbReference type="Proteomes" id="UP000284706"/>
    </source>
</evidence>
<dbReference type="InterPro" id="IPR050365">
    <property type="entry name" value="TIM50"/>
</dbReference>
<organism evidence="3 4">
    <name type="scientific">Gymnopilus dilepis</name>
    <dbReference type="NCBI Taxonomy" id="231916"/>
    <lineage>
        <taxon>Eukaryota</taxon>
        <taxon>Fungi</taxon>
        <taxon>Dikarya</taxon>
        <taxon>Basidiomycota</taxon>
        <taxon>Agaricomycotina</taxon>
        <taxon>Agaricomycetes</taxon>
        <taxon>Agaricomycetidae</taxon>
        <taxon>Agaricales</taxon>
        <taxon>Agaricineae</taxon>
        <taxon>Hymenogastraceae</taxon>
        <taxon>Gymnopilus</taxon>
    </lineage>
</organism>
<protein>
    <recommendedName>
        <fullName evidence="2">FCP1 homology domain-containing protein</fullName>
    </recommendedName>
</protein>
<evidence type="ECO:0000256" key="1">
    <source>
        <dbReference type="SAM" id="MobiDB-lite"/>
    </source>
</evidence>
<dbReference type="Proteomes" id="UP000284706">
    <property type="component" value="Unassembled WGS sequence"/>
</dbReference>
<feature type="domain" description="FCP1 homology" evidence="2">
    <location>
        <begin position="201"/>
        <end position="359"/>
    </location>
</feature>
<dbReference type="GO" id="GO:0016791">
    <property type="term" value="F:phosphatase activity"/>
    <property type="evidence" value="ECO:0007669"/>
    <property type="project" value="InterPro"/>
</dbReference>
<dbReference type="AlphaFoldDB" id="A0A409VFF7"/>
<dbReference type="FunFam" id="3.40.50.1000:FF:000043">
    <property type="entry name" value="General stress response phosphoprotein phosphatase Psr1/2"/>
    <property type="match status" value="1"/>
</dbReference>
<dbReference type="EMBL" id="NHYE01005659">
    <property type="protein sequence ID" value="PPQ64986.1"/>
    <property type="molecule type" value="Genomic_DNA"/>
</dbReference>
<dbReference type="SUPFAM" id="SSF56784">
    <property type="entry name" value="HAD-like"/>
    <property type="match status" value="1"/>
</dbReference>
<dbReference type="OrthoDB" id="277011at2759"/>
<dbReference type="CDD" id="cd07521">
    <property type="entry name" value="HAD_FCP1-like"/>
    <property type="match status" value="1"/>
</dbReference>
<name>A0A409VFF7_9AGAR</name>
<gene>
    <name evidence="3" type="ORF">CVT26_015695</name>
</gene>
<reference evidence="3 4" key="1">
    <citation type="journal article" date="2018" name="Evol. Lett.">
        <title>Horizontal gene cluster transfer increased hallucinogenic mushroom diversity.</title>
        <authorList>
            <person name="Reynolds H.T."/>
            <person name="Vijayakumar V."/>
            <person name="Gluck-Thaler E."/>
            <person name="Korotkin H.B."/>
            <person name="Matheny P.B."/>
            <person name="Slot J.C."/>
        </authorList>
    </citation>
    <scope>NUCLEOTIDE SEQUENCE [LARGE SCALE GENOMIC DNA]</scope>
    <source>
        <strain evidence="3 4">SRW20</strain>
    </source>
</reference>
<dbReference type="Gene3D" id="3.40.50.1000">
    <property type="entry name" value="HAD superfamily/HAD-like"/>
    <property type="match status" value="1"/>
</dbReference>
<dbReference type="GO" id="GO:0045944">
    <property type="term" value="P:positive regulation of transcription by RNA polymerase II"/>
    <property type="evidence" value="ECO:0007669"/>
    <property type="project" value="UniProtKB-ARBA"/>
</dbReference>
<accession>A0A409VFF7</accession>
<dbReference type="InterPro" id="IPR036412">
    <property type="entry name" value="HAD-like_sf"/>
</dbReference>
<dbReference type="SMART" id="SM00577">
    <property type="entry name" value="CPDc"/>
    <property type="match status" value="1"/>
</dbReference>
<dbReference type="GO" id="GO:0009651">
    <property type="term" value="P:response to salt stress"/>
    <property type="evidence" value="ECO:0007669"/>
    <property type="project" value="UniProtKB-ARBA"/>
</dbReference>
<dbReference type="InParanoid" id="A0A409VFF7"/>
<feature type="compositionally biased region" description="Pro residues" evidence="1">
    <location>
        <begin position="53"/>
        <end position="75"/>
    </location>
</feature>
<dbReference type="InterPro" id="IPR023214">
    <property type="entry name" value="HAD_sf"/>
</dbReference>